<dbReference type="Gene3D" id="1.20.120.570">
    <property type="entry name" value="YkyA-like"/>
    <property type="match status" value="1"/>
</dbReference>
<comment type="caution">
    <text evidence="3">The sequence shown here is derived from an EMBL/GenBank/DDBJ whole genome shotgun (WGS) entry which is preliminary data.</text>
</comment>
<dbReference type="SUPFAM" id="SSF140423">
    <property type="entry name" value="MW0975(SA0943)-like"/>
    <property type="match status" value="1"/>
</dbReference>
<keyword evidence="2" id="KW-0732">Signal</keyword>
<sequence length="216" mass="24745">MKKMIGMLSAVSLGVVLTACSSNPEETIHTHFETAVEEEAVFAEQQAPLQEAEQQEQTWYDEIIELGMDDFDSIVTLTNQALESVETRREMIEDEKAGIEAGYEEASKAESEFENIENEDTRNLASDVQEAMDNRYESYNTLYSLYEESLDLDQQLYELLGQEDLDVSQLEEQIELVNEKYNEITEATETFNSHTDTYNEAKKSFYESADLDVEFS</sequence>
<feature type="signal peptide" evidence="2">
    <location>
        <begin position="1"/>
        <end position="21"/>
    </location>
</feature>
<evidence type="ECO:0000256" key="2">
    <source>
        <dbReference type="SAM" id="SignalP"/>
    </source>
</evidence>
<keyword evidence="4" id="KW-1185">Reference proteome</keyword>
<evidence type="ECO:0000256" key="1">
    <source>
        <dbReference type="SAM" id="Coils"/>
    </source>
</evidence>
<dbReference type="PROSITE" id="PS51257">
    <property type="entry name" value="PROKAR_LIPOPROTEIN"/>
    <property type="match status" value="1"/>
</dbReference>
<dbReference type="RefSeq" id="WP_306980965.1">
    <property type="nucleotide sequence ID" value="NZ_JAUSUA010000001.1"/>
</dbReference>
<evidence type="ECO:0000313" key="3">
    <source>
        <dbReference type="EMBL" id="MDQ0206504.1"/>
    </source>
</evidence>
<dbReference type="Pfam" id="PF10368">
    <property type="entry name" value="YkyA"/>
    <property type="match status" value="1"/>
</dbReference>
<organism evidence="3 4">
    <name type="scientific">Alkalicoccobacillus murimartini</name>
    <dbReference type="NCBI Taxonomy" id="171685"/>
    <lineage>
        <taxon>Bacteria</taxon>
        <taxon>Bacillati</taxon>
        <taxon>Bacillota</taxon>
        <taxon>Bacilli</taxon>
        <taxon>Bacillales</taxon>
        <taxon>Bacillaceae</taxon>
        <taxon>Alkalicoccobacillus</taxon>
    </lineage>
</organism>
<dbReference type="Proteomes" id="UP001225034">
    <property type="component" value="Unassembled WGS sequence"/>
</dbReference>
<evidence type="ECO:0000313" key="4">
    <source>
        <dbReference type="Proteomes" id="UP001225034"/>
    </source>
</evidence>
<reference evidence="3 4" key="1">
    <citation type="submission" date="2023-07" db="EMBL/GenBank/DDBJ databases">
        <title>Genomic Encyclopedia of Type Strains, Phase IV (KMG-IV): sequencing the most valuable type-strain genomes for metagenomic binning, comparative biology and taxonomic classification.</title>
        <authorList>
            <person name="Goeker M."/>
        </authorList>
    </citation>
    <scope>NUCLEOTIDE SEQUENCE [LARGE SCALE GENOMIC DNA]</scope>
    <source>
        <strain evidence="3 4">DSM 19154</strain>
    </source>
</reference>
<name>A0ABT9YHK4_9BACI</name>
<protein>
    <submittedName>
        <fullName evidence="3">Nucleic acid-binding Zn-ribbon protein</fullName>
    </submittedName>
</protein>
<feature type="coiled-coil region" evidence="1">
    <location>
        <begin position="160"/>
        <end position="187"/>
    </location>
</feature>
<proteinExistence type="predicted"/>
<accession>A0ABT9YHK4</accession>
<dbReference type="InterPro" id="IPR019454">
    <property type="entry name" value="Lipoprot_YkyA-like"/>
</dbReference>
<feature type="chain" id="PRO_5047414269" evidence="2">
    <location>
        <begin position="22"/>
        <end position="216"/>
    </location>
</feature>
<keyword evidence="1" id="KW-0175">Coiled coil</keyword>
<gene>
    <name evidence="3" type="ORF">J2S05_001278</name>
</gene>
<dbReference type="EMBL" id="JAUSUA010000001">
    <property type="protein sequence ID" value="MDQ0206504.1"/>
    <property type="molecule type" value="Genomic_DNA"/>
</dbReference>
<dbReference type="InterPro" id="IPR036785">
    <property type="entry name" value="YkyA-like_sf"/>
</dbReference>